<dbReference type="KEGG" id="ssia:A7J05_09010"/>
<dbReference type="InterPro" id="IPR006311">
    <property type="entry name" value="TAT_signal"/>
</dbReference>
<evidence type="ECO:0000256" key="2">
    <source>
        <dbReference type="ARBA" id="ARBA00008520"/>
    </source>
</evidence>
<dbReference type="NCBIfam" id="TIGR03851">
    <property type="entry name" value="chitin_NgcE"/>
    <property type="match status" value="1"/>
</dbReference>
<dbReference type="PANTHER" id="PTHR43649">
    <property type="entry name" value="ARABINOSE-BINDING PROTEIN-RELATED"/>
    <property type="match status" value="1"/>
</dbReference>
<name>A0A1P8TE11_9ACTN</name>
<reference evidence="6 8" key="2">
    <citation type="submission" date="2020-12" db="EMBL/GenBank/DDBJ databases">
        <title>Identification and biosynthesis of polyene macrolides produced by Streptomyces alfalfae Men-myco-93-63.</title>
        <authorList>
            <person name="Liu D."/>
            <person name="Li Y."/>
            <person name="Liu L."/>
            <person name="Han X."/>
            <person name="Shen F."/>
        </authorList>
    </citation>
    <scope>NUCLEOTIDE SEQUENCE [LARGE SCALE GENOMIC DNA]</scope>
    <source>
        <strain evidence="6 8">Men-myco-93-63</strain>
    </source>
</reference>
<dbReference type="Proteomes" id="UP000187191">
    <property type="component" value="Chromosome"/>
</dbReference>
<evidence type="ECO:0000256" key="3">
    <source>
        <dbReference type="ARBA" id="ARBA00022448"/>
    </source>
</evidence>
<dbReference type="SUPFAM" id="SSF53850">
    <property type="entry name" value="Periplasmic binding protein-like II"/>
    <property type="match status" value="1"/>
</dbReference>
<dbReference type="PANTHER" id="PTHR43649:SF31">
    <property type="entry name" value="SN-GLYCEROL-3-PHOSPHATE-BINDING PERIPLASMIC PROTEIN UGPB"/>
    <property type="match status" value="1"/>
</dbReference>
<keyword evidence="7" id="KW-1185">Reference proteome</keyword>
<keyword evidence="3" id="KW-0813">Transport</keyword>
<evidence type="ECO:0000313" key="7">
    <source>
        <dbReference type="Proteomes" id="UP000187191"/>
    </source>
</evidence>
<organism evidence="6 8">
    <name type="scientific">Streptomyces alfalfae</name>
    <dbReference type="NCBI Taxonomy" id="1642299"/>
    <lineage>
        <taxon>Bacteria</taxon>
        <taxon>Bacillati</taxon>
        <taxon>Actinomycetota</taxon>
        <taxon>Actinomycetes</taxon>
        <taxon>Kitasatosporales</taxon>
        <taxon>Streptomycetaceae</taxon>
        <taxon>Streptomyces</taxon>
    </lineage>
</organism>
<dbReference type="EMBL" id="CP065959">
    <property type="protein sequence ID" value="QQC91912.1"/>
    <property type="molecule type" value="Genomic_DNA"/>
</dbReference>
<evidence type="ECO:0000256" key="1">
    <source>
        <dbReference type="ARBA" id="ARBA00004196"/>
    </source>
</evidence>
<proteinExistence type="inferred from homology"/>
<dbReference type="Pfam" id="PF01547">
    <property type="entry name" value="SBP_bac_1"/>
    <property type="match status" value="1"/>
</dbReference>
<evidence type="ECO:0000313" key="5">
    <source>
        <dbReference type="EMBL" id="APY85834.1"/>
    </source>
</evidence>
<comment type="subcellular location">
    <subcellularLocation>
        <location evidence="1">Cell envelope</location>
    </subcellularLocation>
</comment>
<protein>
    <submittedName>
        <fullName evidence="5">Carbohydrate ABC transporter, N-acetylglucosamine/diacetylchitobiose-binding protein</fullName>
    </submittedName>
    <submittedName>
        <fullName evidence="6">N-acetylglucosamine/diacetylchitobiose ABC transporter substrate-binding protein</fullName>
    </submittedName>
</protein>
<sequence length="477" mass="52292">MGATSVNRRDVMKRAAAAGLLAVPAVGALSSCASGGGSENKAEKGKKTKKNPLGVKEDAGLTVYIFNGGYGDKYAQFVTDMYADKYPKAKPDQKATEKIATQVQPKIVRGKPTSDVVNNSGAEQMNIGKLVHNKQVADLGEVLDAPSWDDPDVTVRETLVPVVEQMGRFGGKECYQLNIALTVYGNWYSKKLLEDGLDSAYPKTWDEMLAVCKKAKAKGIHGWSYPGGHPRYMFFSMYAMFAQRGGRDVTEAMDYLEPNAWKHDAVKDVFEAWEELVAKKYVLTGFDGNQAHTEMQTAWTKEGKCVFVPNGSWVENEAKDTTPKDFAMTVGATPSLDSGDKMPFGTLYAPAGEPFIVPAKAENRQGGLEWLRMMYSKKAAVNLFKEVGSMPVVKGAIDGEDLPSGTASAQAAIKAAGDNIVIPHFMDWYNELFREDFNNMVHTFMQGQIGPKQAMDIMQKASERILKDPDISKVKKA</sequence>
<dbReference type="EMBL" id="CP015588">
    <property type="protein sequence ID" value="APY85834.1"/>
    <property type="molecule type" value="Genomic_DNA"/>
</dbReference>
<comment type="similarity">
    <text evidence="2">Belongs to the bacterial solute-binding protein 1 family.</text>
</comment>
<dbReference type="Proteomes" id="UP000596130">
    <property type="component" value="Chromosome"/>
</dbReference>
<dbReference type="AlphaFoldDB" id="A0A1P8TE11"/>
<dbReference type="GO" id="GO:0030313">
    <property type="term" value="C:cell envelope"/>
    <property type="evidence" value="ECO:0007669"/>
    <property type="project" value="UniProtKB-SubCell"/>
</dbReference>
<evidence type="ECO:0000313" key="6">
    <source>
        <dbReference type="EMBL" id="QQC91912.1"/>
    </source>
</evidence>
<evidence type="ECO:0000256" key="4">
    <source>
        <dbReference type="ARBA" id="ARBA00022729"/>
    </source>
</evidence>
<dbReference type="InterPro" id="IPR050490">
    <property type="entry name" value="Bact_solute-bd_prot1"/>
</dbReference>
<keyword evidence="4" id="KW-0732">Signal</keyword>
<dbReference type="PROSITE" id="PS51318">
    <property type="entry name" value="TAT"/>
    <property type="match status" value="1"/>
</dbReference>
<dbReference type="RefSeq" id="WP_076684046.1">
    <property type="nucleotide sequence ID" value="NZ_CP015588.1"/>
</dbReference>
<accession>A0A1P8TE11</accession>
<dbReference type="InterPro" id="IPR006059">
    <property type="entry name" value="SBP"/>
</dbReference>
<reference evidence="5 7" key="1">
    <citation type="submission" date="2016-05" db="EMBL/GenBank/DDBJ databases">
        <authorList>
            <person name="Gu J."/>
        </authorList>
    </citation>
    <scope>NUCLEOTIDE SEQUENCE [LARGE SCALE GENOMIC DNA]</scope>
    <source>
        <strain evidence="5 7">ACCC40021</strain>
    </source>
</reference>
<dbReference type="Gene3D" id="3.40.190.10">
    <property type="entry name" value="Periplasmic binding protein-like II"/>
    <property type="match status" value="1"/>
</dbReference>
<gene>
    <name evidence="6" type="primary">ngcE</name>
    <name evidence="5" type="ORF">A7J05_09010</name>
    <name evidence="6" type="ORF">I8755_28580</name>
</gene>
<dbReference type="NCBIfam" id="TIGR01409">
    <property type="entry name" value="TAT_signal_seq"/>
    <property type="match status" value="1"/>
</dbReference>
<dbReference type="InterPro" id="IPR022386">
    <property type="entry name" value="Chitin_NgcE"/>
</dbReference>
<dbReference type="InterPro" id="IPR019546">
    <property type="entry name" value="TAT_signal_bac_arc"/>
</dbReference>
<evidence type="ECO:0000313" key="8">
    <source>
        <dbReference type="Proteomes" id="UP000596130"/>
    </source>
</evidence>
<dbReference type="OrthoDB" id="8663148at2"/>